<evidence type="ECO:0000256" key="2">
    <source>
        <dbReference type="SAM" id="Phobius"/>
    </source>
</evidence>
<feature type="transmembrane region" description="Helical" evidence="2">
    <location>
        <begin position="94"/>
        <end position="113"/>
    </location>
</feature>
<keyword evidence="1" id="KW-0175">Coiled coil</keyword>
<sequence>MKTRNMWIVLGAGAAAVALLLHFLAKVRLADLLAVGLGGVFLFWQVLLLTVPWSLYFQARQVVKETGTSAERGLRVPADRAADAARIARRLRGLAIGAHLVTAAVVSVVTYFSGHTVGYYFAGFYLLSTAFRPAQAYLAHVRGQLRTMLKETRFPRDDVLELKQALKAEVERAEAERVRLHELLHRLGLRSAEQSAGISRIEADAARRSELVESRLTGRADQIEARATARADQLETRFAARSDQVAQQVQALSRRFQDALDSYGDNQELVAGLKAFLRMLRAEQT</sequence>
<accession>A0ABV6W4L2</accession>
<comment type="caution">
    <text evidence="3">The sequence shown here is derived from an EMBL/GenBank/DDBJ whole genome shotgun (WGS) entry which is preliminary data.</text>
</comment>
<gene>
    <name evidence="3" type="ORF">ACEZDE_30515</name>
</gene>
<evidence type="ECO:0000313" key="3">
    <source>
        <dbReference type="EMBL" id="MFC1420947.1"/>
    </source>
</evidence>
<name>A0ABV6W4L2_9ACTN</name>
<feature type="transmembrane region" description="Helical" evidence="2">
    <location>
        <begin position="35"/>
        <end position="56"/>
    </location>
</feature>
<keyword evidence="4" id="KW-1185">Reference proteome</keyword>
<keyword evidence="2" id="KW-0812">Transmembrane</keyword>
<evidence type="ECO:0000313" key="4">
    <source>
        <dbReference type="Proteomes" id="UP001592531"/>
    </source>
</evidence>
<protein>
    <submittedName>
        <fullName evidence="3">Uncharacterized protein</fullName>
    </submittedName>
</protein>
<dbReference type="RefSeq" id="WP_380543195.1">
    <property type="nucleotide sequence ID" value="NZ_JBHFAB010000031.1"/>
</dbReference>
<keyword evidence="2" id="KW-1133">Transmembrane helix</keyword>
<evidence type="ECO:0000256" key="1">
    <source>
        <dbReference type="SAM" id="Coils"/>
    </source>
</evidence>
<dbReference type="Proteomes" id="UP001592531">
    <property type="component" value="Unassembled WGS sequence"/>
</dbReference>
<keyword evidence="2" id="KW-0472">Membrane</keyword>
<reference evidence="3 4" key="1">
    <citation type="submission" date="2024-09" db="EMBL/GenBank/DDBJ databases">
        <authorList>
            <person name="Lee S.D."/>
        </authorList>
    </citation>
    <scope>NUCLEOTIDE SEQUENCE [LARGE SCALE GENOMIC DNA]</scope>
    <source>
        <strain evidence="3 4">N8-3</strain>
    </source>
</reference>
<organism evidence="3 4">
    <name type="scientific">Streptacidiphilus cavernicola</name>
    <dbReference type="NCBI Taxonomy" id="3342716"/>
    <lineage>
        <taxon>Bacteria</taxon>
        <taxon>Bacillati</taxon>
        <taxon>Actinomycetota</taxon>
        <taxon>Actinomycetes</taxon>
        <taxon>Kitasatosporales</taxon>
        <taxon>Streptomycetaceae</taxon>
        <taxon>Streptacidiphilus</taxon>
    </lineage>
</organism>
<proteinExistence type="predicted"/>
<feature type="coiled-coil region" evidence="1">
    <location>
        <begin position="156"/>
        <end position="183"/>
    </location>
</feature>
<dbReference type="EMBL" id="JBHFAB010000031">
    <property type="protein sequence ID" value="MFC1420947.1"/>
    <property type="molecule type" value="Genomic_DNA"/>
</dbReference>